<dbReference type="RefSeq" id="WP_108003550.1">
    <property type="nucleotide sequence ID" value="NZ_JBHEEX010000003.1"/>
</dbReference>
<dbReference type="CDD" id="cd18683">
    <property type="entry name" value="PIN_VapC-like"/>
    <property type="match status" value="1"/>
</dbReference>
<comment type="caution">
    <text evidence="2">The sequence shown here is derived from an EMBL/GenBank/DDBJ whole genome shotgun (WGS) entry which is preliminary data.</text>
</comment>
<dbReference type="Gene3D" id="3.40.50.1010">
    <property type="entry name" value="5'-nuclease"/>
    <property type="match status" value="1"/>
</dbReference>
<name>A0A2T5B5Z9_MYCDI</name>
<evidence type="ECO:0000313" key="3">
    <source>
        <dbReference type="Proteomes" id="UP000241247"/>
    </source>
</evidence>
<organism evidence="2 3">
    <name type="scientific">Mycoplana dimorpha</name>
    <dbReference type="NCBI Taxonomy" id="28320"/>
    <lineage>
        <taxon>Bacteria</taxon>
        <taxon>Pseudomonadati</taxon>
        <taxon>Pseudomonadota</taxon>
        <taxon>Alphaproteobacteria</taxon>
        <taxon>Hyphomicrobiales</taxon>
        <taxon>Rhizobiaceae</taxon>
        <taxon>Mycoplana</taxon>
    </lineage>
</organism>
<keyword evidence="3" id="KW-1185">Reference proteome</keyword>
<reference evidence="2 3" key="1">
    <citation type="submission" date="2018-04" db="EMBL/GenBank/DDBJ databases">
        <title>Genomic Encyclopedia of Type Strains, Phase IV (KMG-IV): sequencing the most valuable type-strain genomes for metagenomic binning, comparative biology and taxonomic classification.</title>
        <authorList>
            <person name="Goeker M."/>
        </authorList>
    </citation>
    <scope>NUCLEOTIDE SEQUENCE [LARGE SCALE GENOMIC DNA]</scope>
    <source>
        <strain evidence="2 3">DSM 7138</strain>
    </source>
</reference>
<dbReference type="OrthoDB" id="3175275at2"/>
<accession>A0A2T5B5Z9</accession>
<dbReference type="InterPro" id="IPR029060">
    <property type="entry name" value="PIN-like_dom_sf"/>
</dbReference>
<sequence>MKMFGLDTNVVIRLLTNDDPAQRQAALKFGAGLGKDYRAFLSLVSILELDWALRSKLGFRRNDVVAAVNKLLQTRGLVIEHHNLVLKALDLVETNSADLADALIACRSIEEGCVSVKTFDLKATRKVPGMELLT</sequence>
<dbReference type="Proteomes" id="UP000241247">
    <property type="component" value="Unassembled WGS sequence"/>
</dbReference>
<evidence type="ECO:0000313" key="2">
    <source>
        <dbReference type="EMBL" id="PTM94421.1"/>
    </source>
</evidence>
<evidence type="ECO:0000259" key="1">
    <source>
        <dbReference type="Pfam" id="PF01850"/>
    </source>
</evidence>
<dbReference type="EMBL" id="PZZZ01000005">
    <property type="protein sequence ID" value="PTM94421.1"/>
    <property type="molecule type" value="Genomic_DNA"/>
</dbReference>
<dbReference type="InterPro" id="IPR002716">
    <property type="entry name" value="PIN_dom"/>
</dbReference>
<dbReference type="Pfam" id="PF01850">
    <property type="entry name" value="PIN"/>
    <property type="match status" value="1"/>
</dbReference>
<dbReference type="AlphaFoldDB" id="A0A2T5B5Z9"/>
<gene>
    <name evidence="2" type="ORF">C7449_105323</name>
</gene>
<proteinExistence type="predicted"/>
<feature type="domain" description="PIN" evidence="1">
    <location>
        <begin position="6"/>
        <end position="122"/>
    </location>
</feature>
<dbReference type="SUPFAM" id="SSF88723">
    <property type="entry name" value="PIN domain-like"/>
    <property type="match status" value="1"/>
</dbReference>
<protein>
    <submittedName>
        <fullName evidence="2">Putative nucleic-acid-binding protein</fullName>
    </submittedName>
</protein>